<dbReference type="EMBL" id="LZRT01000036">
    <property type="protein sequence ID" value="OUM89713.1"/>
    <property type="molecule type" value="Genomic_DNA"/>
</dbReference>
<feature type="compositionally biased region" description="Low complexity" evidence="1">
    <location>
        <begin position="235"/>
        <end position="244"/>
    </location>
</feature>
<protein>
    <submittedName>
        <fullName evidence="2">Uncharacterized protein</fullName>
    </submittedName>
</protein>
<feature type="compositionally biased region" description="Basic and acidic residues" evidence="1">
    <location>
        <begin position="245"/>
        <end position="256"/>
    </location>
</feature>
<reference evidence="3" key="1">
    <citation type="submission" date="2016-06" db="EMBL/GenBank/DDBJ databases">
        <authorList>
            <person name="Nascimento L."/>
            <person name="Pereira R.V."/>
            <person name="Martins L.F."/>
            <person name="Quaggio R.B."/>
            <person name="Silva A.M."/>
            <person name="Setubal J.C."/>
        </authorList>
    </citation>
    <scope>NUCLEOTIDE SEQUENCE [LARGE SCALE GENOMIC DNA]</scope>
</reference>
<feature type="region of interest" description="Disordered" evidence="1">
    <location>
        <begin position="225"/>
        <end position="256"/>
    </location>
</feature>
<comment type="caution">
    <text evidence="2">The sequence shown here is derived from an EMBL/GenBank/DDBJ whole genome shotgun (WGS) entry which is preliminary data.</text>
</comment>
<proteinExistence type="predicted"/>
<evidence type="ECO:0000256" key="1">
    <source>
        <dbReference type="SAM" id="MobiDB-lite"/>
    </source>
</evidence>
<evidence type="ECO:0000313" key="3">
    <source>
        <dbReference type="Proteomes" id="UP000196475"/>
    </source>
</evidence>
<dbReference type="PROSITE" id="PS51257">
    <property type="entry name" value="PROKAR_LIPOPROTEIN"/>
    <property type="match status" value="1"/>
</dbReference>
<accession>A0A1Y3PQR7</accession>
<sequence length="256" mass="29530">MKKALLFALIPAFLFLLSGCLYPQEKRIENQMPVPERVKWVQEAVDAYRKQTGVLPIQTREANTPIYEKYPIDFGKLVPKYLPYIPGDAFEQGGTHLYVLVDPENDPKVRLLDVQTAQIVADVQKATDLYWIKNHRLPATEVRYFPQFFNVEFEKLGMQDILIQSPFTGHYLPLIMDQVGHIGVDYAQDIAMFLEKTDPEKWQDRDLRELLVEQSLFVPVKSFPYRLVDGKPTPQLLSSQQSSQEKSKDGKQGDKQ</sequence>
<evidence type="ECO:0000313" key="2">
    <source>
        <dbReference type="EMBL" id="OUM89713.1"/>
    </source>
</evidence>
<dbReference type="Proteomes" id="UP000196475">
    <property type="component" value="Unassembled WGS sequence"/>
</dbReference>
<dbReference type="AlphaFoldDB" id="A0A1Y3PQR7"/>
<name>A0A1Y3PQR7_9BACI</name>
<organism evidence="2 3">
    <name type="scientific">Bacillus thermozeamaize</name>
    <dbReference type="NCBI Taxonomy" id="230954"/>
    <lineage>
        <taxon>Bacteria</taxon>
        <taxon>Bacillati</taxon>
        <taxon>Bacillota</taxon>
        <taxon>Bacilli</taxon>
        <taxon>Bacillales</taxon>
        <taxon>Bacillaceae</taxon>
        <taxon>Bacillus</taxon>
    </lineage>
</organism>
<gene>
    <name evidence="2" type="ORF">BAA01_02830</name>
</gene>